<dbReference type="Proteomes" id="UP000708208">
    <property type="component" value="Unassembled WGS sequence"/>
</dbReference>
<reference evidence="1" key="1">
    <citation type="submission" date="2021-06" db="EMBL/GenBank/DDBJ databases">
        <authorList>
            <person name="Hodson N. C."/>
            <person name="Mongue J. A."/>
            <person name="Jaron S. K."/>
        </authorList>
    </citation>
    <scope>NUCLEOTIDE SEQUENCE</scope>
</reference>
<protein>
    <submittedName>
        <fullName evidence="1">Uncharacterized protein</fullName>
    </submittedName>
</protein>
<gene>
    <name evidence="1" type="ORF">AFUS01_LOCUS12760</name>
</gene>
<evidence type="ECO:0000313" key="2">
    <source>
        <dbReference type="Proteomes" id="UP000708208"/>
    </source>
</evidence>
<dbReference type="AlphaFoldDB" id="A0A8J2P329"/>
<evidence type="ECO:0000313" key="1">
    <source>
        <dbReference type="EMBL" id="CAG7723691.1"/>
    </source>
</evidence>
<organism evidence="1 2">
    <name type="scientific">Allacma fusca</name>
    <dbReference type="NCBI Taxonomy" id="39272"/>
    <lineage>
        <taxon>Eukaryota</taxon>
        <taxon>Metazoa</taxon>
        <taxon>Ecdysozoa</taxon>
        <taxon>Arthropoda</taxon>
        <taxon>Hexapoda</taxon>
        <taxon>Collembola</taxon>
        <taxon>Symphypleona</taxon>
        <taxon>Sminthuridae</taxon>
        <taxon>Allacma</taxon>
    </lineage>
</organism>
<sequence>MSRVEGPALTSNFYHLRKLVFLQELLFELNPICNSTDYINHILTVFPWLEILDRGDISDEMRAEAEICHRKRIAEEADSRQELIKARAPSSREEVILEARRRWQSVRNFVKSASTTNEPPEIKQKPKPKENKVALSSYIDIMREFKSYASKAPEKNPTAPTEDKILPQLPKVASDHEIFKMNPLFILNLC</sequence>
<dbReference type="EMBL" id="CAJVCH010101653">
    <property type="protein sequence ID" value="CAG7723691.1"/>
    <property type="molecule type" value="Genomic_DNA"/>
</dbReference>
<keyword evidence="2" id="KW-1185">Reference proteome</keyword>
<name>A0A8J2P329_9HEXA</name>
<comment type="caution">
    <text evidence="1">The sequence shown here is derived from an EMBL/GenBank/DDBJ whole genome shotgun (WGS) entry which is preliminary data.</text>
</comment>
<accession>A0A8J2P329</accession>
<proteinExistence type="predicted"/>